<evidence type="ECO:0000313" key="4">
    <source>
        <dbReference type="EMBL" id="KAH9309765.1"/>
    </source>
</evidence>
<feature type="non-terminal residue" evidence="4">
    <location>
        <position position="149"/>
    </location>
</feature>
<evidence type="ECO:0000313" key="5">
    <source>
        <dbReference type="Proteomes" id="UP000824469"/>
    </source>
</evidence>
<dbReference type="PANTHER" id="PTHR32401">
    <property type="entry name" value="CONCANAVALIN A-LIKE LECTIN FAMILY PROTEIN"/>
    <property type="match status" value="1"/>
</dbReference>
<dbReference type="GO" id="GO:0030246">
    <property type="term" value="F:carbohydrate binding"/>
    <property type="evidence" value="ECO:0007669"/>
    <property type="project" value="UniProtKB-KW"/>
</dbReference>
<dbReference type="InterPro" id="IPR050258">
    <property type="entry name" value="Leguminous_Lectin"/>
</dbReference>
<dbReference type="InterPro" id="IPR013320">
    <property type="entry name" value="ConA-like_dom_sf"/>
</dbReference>
<evidence type="ECO:0000256" key="2">
    <source>
        <dbReference type="ARBA" id="ARBA00022734"/>
    </source>
</evidence>
<gene>
    <name evidence="4" type="ORF">KI387_037676</name>
</gene>
<comment type="caution">
    <text evidence="4">The sequence shown here is derived from an EMBL/GenBank/DDBJ whole genome shotgun (WGS) entry which is preliminary data.</text>
</comment>
<dbReference type="EMBL" id="JAHRHJ020000007">
    <property type="protein sequence ID" value="KAH9309765.1"/>
    <property type="molecule type" value="Genomic_DNA"/>
</dbReference>
<dbReference type="PANTHER" id="PTHR32401:SF48">
    <property type="entry name" value="LEGUME LECTIN DOMAIN-CONTAINING PROTEIN"/>
    <property type="match status" value="1"/>
</dbReference>
<reference evidence="4 5" key="1">
    <citation type="journal article" date="2021" name="Nat. Plants">
        <title>The Taxus genome provides insights into paclitaxel biosynthesis.</title>
        <authorList>
            <person name="Xiong X."/>
            <person name="Gou J."/>
            <person name="Liao Q."/>
            <person name="Li Y."/>
            <person name="Zhou Q."/>
            <person name="Bi G."/>
            <person name="Li C."/>
            <person name="Du R."/>
            <person name="Wang X."/>
            <person name="Sun T."/>
            <person name="Guo L."/>
            <person name="Liang H."/>
            <person name="Lu P."/>
            <person name="Wu Y."/>
            <person name="Zhang Z."/>
            <person name="Ro D.K."/>
            <person name="Shang Y."/>
            <person name="Huang S."/>
            <person name="Yan J."/>
        </authorList>
    </citation>
    <scope>NUCLEOTIDE SEQUENCE [LARGE SCALE GENOMIC DNA]</scope>
    <source>
        <strain evidence="4">Ta-2019</strain>
    </source>
</reference>
<comment type="similarity">
    <text evidence="1">Belongs to the leguminous lectin family.</text>
</comment>
<protein>
    <recommendedName>
        <fullName evidence="3">Legume lectin domain-containing protein</fullName>
    </recommendedName>
</protein>
<feature type="non-terminal residue" evidence="4">
    <location>
        <position position="1"/>
    </location>
</feature>
<dbReference type="Gene3D" id="2.60.120.200">
    <property type="match status" value="1"/>
</dbReference>
<keyword evidence="2" id="KW-0430">Lectin</keyword>
<organism evidence="4 5">
    <name type="scientific">Taxus chinensis</name>
    <name type="common">Chinese yew</name>
    <name type="synonym">Taxus wallichiana var. chinensis</name>
    <dbReference type="NCBI Taxonomy" id="29808"/>
    <lineage>
        <taxon>Eukaryota</taxon>
        <taxon>Viridiplantae</taxon>
        <taxon>Streptophyta</taxon>
        <taxon>Embryophyta</taxon>
        <taxon>Tracheophyta</taxon>
        <taxon>Spermatophyta</taxon>
        <taxon>Pinopsida</taxon>
        <taxon>Pinidae</taxon>
        <taxon>Conifers II</taxon>
        <taxon>Cupressales</taxon>
        <taxon>Taxaceae</taxon>
        <taxon>Taxus</taxon>
    </lineage>
</organism>
<evidence type="ECO:0000259" key="3">
    <source>
        <dbReference type="Pfam" id="PF00139"/>
    </source>
</evidence>
<dbReference type="Proteomes" id="UP000824469">
    <property type="component" value="Unassembled WGS sequence"/>
</dbReference>
<dbReference type="InterPro" id="IPR001220">
    <property type="entry name" value="Legume_lectin_dom"/>
</dbReference>
<accession>A0AA38FSL9</accession>
<evidence type="ECO:0000256" key="1">
    <source>
        <dbReference type="ARBA" id="ARBA00007606"/>
    </source>
</evidence>
<dbReference type="AlphaFoldDB" id="A0AA38FSL9"/>
<keyword evidence="5" id="KW-1185">Reference proteome</keyword>
<dbReference type="Pfam" id="PF00139">
    <property type="entry name" value="Lectin_legB"/>
    <property type="match status" value="1"/>
</dbReference>
<feature type="domain" description="Legume lectin" evidence="3">
    <location>
        <begin position="60"/>
        <end position="144"/>
    </location>
</feature>
<sequence length="149" mass="16521">HRVHFLHRAAARGAERGRVGVHADFFAVTGGPPTRAATWASRTSQFPSSQWNSTLTWTASFHDPDGNHVGVDINNVCSVWTRPAGYWNLAAEFQTIELASGRIIQAWIDYDHPTTQLNVSLMYAGFPKPETPLICMDIDLSVAMGRRDV</sequence>
<name>A0AA38FSL9_TAXCH</name>
<proteinExistence type="inferred from homology"/>
<dbReference type="SUPFAM" id="SSF49899">
    <property type="entry name" value="Concanavalin A-like lectins/glucanases"/>
    <property type="match status" value="1"/>
</dbReference>